<organism evidence="2 3">
    <name type="scientific">Sphingomonas plantiphila</name>
    <dbReference type="NCBI Taxonomy" id="3163295"/>
    <lineage>
        <taxon>Bacteria</taxon>
        <taxon>Pseudomonadati</taxon>
        <taxon>Pseudomonadota</taxon>
        <taxon>Alphaproteobacteria</taxon>
        <taxon>Sphingomonadales</taxon>
        <taxon>Sphingomonadaceae</taxon>
        <taxon>Sphingomonas</taxon>
    </lineage>
</organism>
<gene>
    <name evidence="2" type="ORF">ABS767_15225</name>
</gene>
<feature type="region of interest" description="Disordered" evidence="1">
    <location>
        <begin position="1"/>
        <end position="21"/>
    </location>
</feature>
<sequence length="262" mass="28012">MGSPARSIATWSARSPISGRREEGDTMSFLRIVGLCSLLVAAATAFPAVAQDAPTGSRLGSRTQPGQKGSADEAIRAQHKFASCIVFKRDRTVLRWLMALDLEEEAKAAEEVFRMVDCDYVGFADAWADSFAVGSSRALQRGSLAEASLRKGGFLAKKAETPVALPIAEGYDRPWYAMTGRPVSVDTMATCLVETQPGLVLDLLRTKPTSSEEQAAVQAIAQVLGSCLINGATVRANLVVLRASFAEAYFHRINGPSDKVAS</sequence>
<comment type="caution">
    <text evidence="2">The sequence shown here is derived from an EMBL/GenBank/DDBJ whole genome shotgun (WGS) entry which is preliminary data.</text>
</comment>
<evidence type="ECO:0000256" key="1">
    <source>
        <dbReference type="SAM" id="MobiDB-lite"/>
    </source>
</evidence>
<dbReference type="EMBL" id="JBELQC010000003">
    <property type="protein sequence ID" value="MFL9842321.1"/>
    <property type="molecule type" value="Genomic_DNA"/>
</dbReference>
<reference evidence="2 3" key="1">
    <citation type="submission" date="2024-06" db="EMBL/GenBank/DDBJ databases">
        <authorList>
            <person name="Kaempfer P."/>
            <person name="Viver T."/>
        </authorList>
    </citation>
    <scope>NUCLEOTIDE SEQUENCE [LARGE SCALE GENOMIC DNA]</scope>
    <source>
        <strain evidence="2 3">ST-64</strain>
    </source>
</reference>
<evidence type="ECO:0000313" key="2">
    <source>
        <dbReference type="EMBL" id="MFL9842321.1"/>
    </source>
</evidence>
<protein>
    <submittedName>
        <fullName evidence="2">Uncharacterized protein</fullName>
    </submittedName>
</protein>
<name>A0ABW8YPV1_9SPHN</name>
<accession>A0ABW8YPV1</accession>
<dbReference type="RefSeq" id="WP_408079879.1">
    <property type="nucleotide sequence ID" value="NZ_JBELQC010000003.1"/>
</dbReference>
<keyword evidence="3" id="KW-1185">Reference proteome</keyword>
<proteinExistence type="predicted"/>
<evidence type="ECO:0000313" key="3">
    <source>
        <dbReference type="Proteomes" id="UP001629244"/>
    </source>
</evidence>
<dbReference type="Proteomes" id="UP001629244">
    <property type="component" value="Unassembled WGS sequence"/>
</dbReference>